<dbReference type="InterPro" id="IPR004020">
    <property type="entry name" value="DAPIN"/>
</dbReference>
<feature type="domain" description="NACHT" evidence="7">
    <location>
        <begin position="104"/>
        <end position="230"/>
    </location>
</feature>
<dbReference type="InterPro" id="IPR041075">
    <property type="entry name" value="NOD1/2_WH"/>
</dbReference>
<evidence type="ECO:0000313" key="9">
    <source>
        <dbReference type="Proteomes" id="UP001177744"/>
    </source>
</evidence>
<evidence type="ECO:0000256" key="4">
    <source>
        <dbReference type="ARBA" id="ARBA00022741"/>
    </source>
</evidence>
<accession>A0AA40HF38</accession>
<dbReference type="InterPro" id="IPR032675">
    <property type="entry name" value="LRR_dom_sf"/>
</dbReference>
<proteinExistence type="inferred from homology"/>
<dbReference type="Pfam" id="PF17776">
    <property type="entry name" value="NLRC4_HD2"/>
    <property type="match status" value="1"/>
</dbReference>
<dbReference type="InterPro" id="IPR011029">
    <property type="entry name" value="DEATH-like_dom_sf"/>
</dbReference>
<dbReference type="InterPro" id="IPR050637">
    <property type="entry name" value="NLRP_innate_immun_reg"/>
</dbReference>
<dbReference type="AlphaFoldDB" id="A0AA40HF38"/>
<dbReference type="GO" id="GO:0005524">
    <property type="term" value="F:ATP binding"/>
    <property type="evidence" value="ECO:0007669"/>
    <property type="project" value="UniProtKB-KW"/>
</dbReference>
<evidence type="ECO:0000256" key="1">
    <source>
        <dbReference type="ARBA" id="ARBA00008665"/>
    </source>
</evidence>
<keyword evidence="2" id="KW-0433">Leucine-rich repeat</keyword>
<organism evidence="8 9">
    <name type="scientific">Cnephaeus nilssonii</name>
    <name type="common">Northern bat</name>
    <name type="synonym">Eptesicus nilssonii</name>
    <dbReference type="NCBI Taxonomy" id="3371016"/>
    <lineage>
        <taxon>Eukaryota</taxon>
        <taxon>Metazoa</taxon>
        <taxon>Chordata</taxon>
        <taxon>Craniata</taxon>
        <taxon>Vertebrata</taxon>
        <taxon>Euteleostomi</taxon>
        <taxon>Mammalia</taxon>
        <taxon>Eutheria</taxon>
        <taxon>Laurasiatheria</taxon>
        <taxon>Chiroptera</taxon>
        <taxon>Yangochiroptera</taxon>
        <taxon>Vespertilionidae</taxon>
        <taxon>Cnephaeus</taxon>
    </lineage>
</organism>
<dbReference type="SMART" id="SM00368">
    <property type="entry name" value="LRR_RI"/>
    <property type="match status" value="7"/>
</dbReference>
<dbReference type="GO" id="GO:0005737">
    <property type="term" value="C:cytoplasm"/>
    <property type="evidence" value="ECO:0007669"/>
    <property type="project" value="TreeGrafter"/>
</dbReference>
<keyword evidence="3" id="KW-0677">Repeat</keyword>
<gene>
    <name evidence="8" type="ORF">QTO34_009849</name>
</gene>
<dbReference type="PROSITE" id="PS50824">
    <property type="entry name" value="DAPIN"/>
    <property type="match status" value="1"/>
</dbReference>
<dbReference type="EMBL" id="JAULJE010000021">
    <property type="protein sequence ID" value="KAK1329667.1"/>
    <property type="molecule type" value="Genomic_DNA"/>
</dbReference>
<evidence type="ECO:0000256" key="5">
    <source>
        <dbReference type="ARBA" id="ARBA00022840"/>
    </source>
</evidence>
<dbReference type="InterPro" id="IPR007111">
    <property type="entry name" value="NACHT_NTPase"/>
</dbReference>
<dbReference type="SMART" id="SM01289">
    <property type="entry name" value="PYRIN"/>
    <property type="match status" value="1"/>
</dbReference>
<comment type="similarity">
    <text evidence="1">Belongs to the NLRP family.</text>
</comment>
<dbReference type="Gene3D" id="3.80.10.10">
    <property type="entry name" value="Ribonuclease Inhibitor"/>
    <property type="match status" value="2"/>
</dbReference>
<dbReference type="Pfam" id="PF05729">
    <property type="entry name" value="NACHT"/>
    <property type="match status" value="1"/>
</dbReference>
<dbReference type="PROSITE" id="PS50837">
    <property type="entry name" value="NACHT"/>
    <property type="match status" value="1"/>
</dbReference>
<dbReference type="Pfam" id="PF13516">
    <property type="entry name" value="LRR_6"/>
    <property type="match status" value="3"/>
</dbReference>
<evidence type="ECO:0000259" key="7">
    <source>
        <dbReference type="PROSITE" id="PS50837"/>
    </source>
</evidence>
<dbReference type="GO" id="GO:0050727">
    <property type="term" value="P:regulation of inflammatory response"/>
    <property type="evidence" value="ECO:0007669"/>
    <property type="project" value="TreeGrafter"/>
</dbReference>
<dbReference type="SUPFAM" id="SSF52047">
    <property type="entry name" value="RNI-like"/>
    <property type="match status" value="1"/>
</dbReference>
<keyword evidence="4" id="KW-0547">Nucleotide-binding</keyword>
<feature type="domain" description="Pyrin" evidence="6">
    <location>
        <begin position="1"/>
        <end position="94"/>
    </location>
</feature>
<evidence type="ECO:0000259" key="6">
    <source>
        <dbReference type="PROSITE" id="PS50824"/>
    </source>
</evidence>
<dbReference type="PANTHER" id="PTHR45690">
    <property type="entry name" value="NACHT, LRR AND PYD DOMAINS-CONTAINING PROTEIN 12"/>
    <property type="match status" value="1"/>
</dbReference>
<dbReference type="PANTHER" id="PTHR45690:SF6">
    <property type="entry name" value="NACHT, LRR AND PYD DOMAINS-CONTAINING PROTEIN 4"/>
    <property type="match status" value="1"/>
</dbReference>
<name>A0AA40HF38_CNENI</name>
<keyword evidence="5" id="KW-0067">ATP-binding</keyword>
<sequence>MASSFFSEFGLLWYLKELSRNEFNSFKEKLKQETLHLGLQQIPWANVKKATREVLATLLVKHYKEAQAWDVTFTIFQKINREDLCQKARKECAGAQETDGDPHGRSGVGKTTVLAKLMLAWAEDSLYQRKFSYVFYLCCREVRQVTATSLAALICRDWSDSLAPITEITAEPEKLLFILDGFEELMCDLDEPESDLCSDWMAQRPVQVVLSSLLRKKMLPESSLLVATVPAYTRFIEHRLGHPEIETLLGLTEDEMLLSFSCMFRKRNLERGKDLALTCRRTTSLYSSFVLNLFTPKGARCPDEESRVRLRGLCSLAAEGMWSDTFVFGEEDLRRNGLADSDIPALLDTKALRKGGGPGGASYTFLHLCIQEVCAALFYFVKGHADHPSPAVGRAEAVLAAHLKRTKAQWIFLPCFLFGLLNEKEQRKLGAFLGARLCQEEVRQAVEQHLRGVGEHECPRGQLDVLVLYYCLFEMEDDAFVRWAVDLFPEVSLLISDPMDLIVLAYCLARCSALRTLGFCIQNVFVATPMTGYQLLYWNNICSVLTASENLEELRVSDSNLPGPALVTLINHLKHPRCRLQILRLAGCGLLADDCEGFKEVLMRSTTLKILDLSYNCLGNGLSLLCEALCLPACALRGLALVGCQLKEPCWEHLCDVVLGNRNLTHLDLSINDMKDEDLNLLSEALKQPSCSLKSLGLLNCSITAMGCRNLASILTGNPNLRILQIGYNNIENEGVTLLCEALLHPNCHLEKLGLGACQLTSACCEDLASVLTGSRCLKELHLAGNPLDRFGVQLLCAALRHPECGLQTLRLNKAEFDEETQELLVAEEERIPCLIITHQ</sequence>
<evidence type="ECO:0000313" key="8">
    <source>
        <dbReference type="EMBL" id="KAK1329667.1"/>
    </source>
</evidence>
<dbReference type="SUPFAM" id="SSF47986">
    <property type="entry name" value="DEATH domain"/>
    <property type="match status" value="1"/>
</dbReference>
<reference evidence="8" key="1">
    <citation type="submission" date="2023-06" db="EMBL/GenBank/DDBJ databases">
        <title>Reference genome for the Northern bat (Eptesicus nilssonii), a most northern bat species.</title>
        <authorList>
            <person name="Laine V.N."/>
            <person name="Pulliainen A.T."/>
            <person name="Lilley T.M."/>
        </authorList>
    </citation>
    <scope>NUCLEOTIDE SEQUENCE</scope>
    <source>
        <strain evidence="8">BLF_Eptnil</strain>
        <tissue evidence="8">Kidney</tissue>
    </source>
</reference>
<protein>
    <submittedName>
        <fullName evidence="8">Uncharacterized protein</fullName>
    </submittedName>
</protein>
<keyword evidence="9" id="KW-1185">Reference proteome</keyword>
<evidence type="ECO:0000256" key="2">
    <source>
        <dbReference type="ARBA" id="ARBA00022614"/>
    </source>
</evidence>
<dbReference type="FunFam" id="1.10.533.10:FF:000056">
    <property type="entry name" value="NACHT, LRR and PYD domains-containing protein 14"/>
    <property type="match status" value="1"/>
</dbReference>
<dbReference type="CDD" id="cd08320">
    <property type="entry name" value="Pyrin_NALPs"/>
    <property type="match status" value="1"/>
</dbReference>
<dbReference type="Pfam" id="PF17779">
    <property type="entry name" value="WHD_NOD2"/>
    <property type="match status" value="1"/>
</dbReference>
<evidence type="ECO:0000256" key="3">
    <source>
        <dbReference type="ARBA" id="ARBA00022737"/>
    </source>
</evidence>
<dbReference type="InterPro" id="IPR041267">
    <property type="entry name" value="NLRP_HD2"/>
</dbReference>
<dbReference type="Gene3D" id="1.10.533.10">
    <property type="entry name" value="Death Domain, Fas"/>
    <property type="match status" value="1"/>
</dbReference>
<dbReference type="InterPro" id="IPR001611">
    <property type="entry name" value="Leu-rich_rpt"/>
</dbReference>
<dbReference type="Pfam" id="PF02758">
    <property type="entry name" value="PYRIN"/>
    <property type="match status" value="1"/>
</dbReference>
<comment type="caution">
    <text evidence="8">The sequence shown here is derived from an EMBL/GenBank/DDBJ whole genome shotgun (WGS) entry which is preliminary data.</text>
</comment>
<dbReference type="Proteomes" id="UP001177744">
    <property type="component" value="Unassembled WGS sequence"/>
</dbReference>